<sequence length="531" mass="59802">MTGQRVSSRQRITVSNRAEVEIHRYKDDHALWHKHVHGVDLDPVQILKQIEMDEHRNTVDYSCRRGRKTSAKEMYALKFLACHPHQEEGIFAPRQQQSQANLRYHLEAIERSPILSAYINYKNGRPQKSDTKYEFFNKSRAQAYGIMSQIDGDGLSLASLEEIDDMPADRLYSRLFPMLAGTQRLGAPDGTVFEPQIRITGVFKGADTLSGLIESGGYHVLPVVNVYLALELGILDQAYILQKRNEMPGPEYIRQYVCRNIQAQNHIWEKYIRLAMAIGMQARLEISGPLPGARYKKRGKISFGYDHTGHGESLTASRSALVVTEELGSFIVPIFARAWPAGTDDNVIRRELVGLWRYFMPDHALGDAYGVGMLTSVNDDLFHQGLTEIDRRTIADGESNASAWREWAFAPIRFEGMTKHSMASALRAIFHNRRAAIPAFDEEGEDDVSKDWRDLIRQLGNIKEVANQTGSYPSYKQVDTKIGDDFFDAFCAALWGHMTAGAAEVQTIISGIQRTRDELLGVSAGGIHLGR</sequence>
<comment type="caution">
    <text evidence="1">The sequence shown here is derived from an EMBL/GenBank/DDBJ whole genome shotgun (WGS) entry which is preliminary data.</text>
</comment>
<dbReference type="Gene3D" id="3.40.50.300">
    <property type="entry name" value="P-loop containing nucleotide triphosphate hydrolases"/>
    <property type="match status" value="1"/>
</dbReference>
<organism evidence="1">
    <name type="scientific">Herbaspirillum huttiense subsp. nephrolepidis</name>
    <dbReference type="NCBI Taxonomy" id="3075126"/>
    <lineage>
        <taxon>Bacteria</taxon>
        <taxon>Pseudomonadati</taxon>
        <taxon>Pseudomonadota</taxon>
        <taxon>Betaproteobacteria</taxon>
        <taxon>Burkholderiales</taxon>
        <taxon>Oxalobacteraceae</taxon>
        <taxon>Herbaspirillum</taxon>
    </lineage>
</organism>
<dbReference type="InterPro" id="IPR027417">
    <property type="entry name" value="P-loop_NTPase"/>
</dbReference>
<gene>
    <name evidence="1" type="ORF">RJN63_21185</name>
</gene>
<dbReference type="EMBL" id="JAVRAA010000012">
    <property type="protein sequence ID" value="MDT0339363.1"/>
    <property type="molecule type" value="Genomic_DNA"/>
</dbReference>
<accession>A0AAE4GCC8</accession>
<dbReference type="Gene3D" id="3.30.420.240">
    <property type="match status" value="1"/>
</dbReference>
<evidence type="ECO:0000313" key="1">
    <source>
        <dbReference type="EMBL" id="MDT0339363.1"/>
    </source>
</evidence>
<protein>
    <submittedName>
        <fullName evidence="1">Uncharacterized protein</fullName>
    </submittedName>
</protein>
<dbReference type="RefSeq" id="WP_310835910.1">
    <property type="nucleotide sequence ID" value="NZ_JAVLSM010000002.1"/>
</dbReference>
<proteinExistence type="predicted"/>
<reference evidence="1" key="1">
    <citation type="submission" date="2023-02" db="EMBL/GenBank/DDBJ databases">
        <title>Description of Herbaspirillum huttiense subsp. nephrolepsisexaltata and Herbaspirillum huttiense subsp. lycopersicon.</title>
        <authorList>
            <person name="Poudel M."/>
            <person name="Sharma A."/>
            <person name="Goss E."/>
            <person name="Tapia J.H."/>
            <person name="Harmon C.M."/>
            <person name="Jones J.B."/>
        </authorList>
    </citation>
    <scope>NUCLEOTIDE SEQUENCE</scope>
    <source>
        <strain evidence="1">NC40101</strain>
    </source>
</reference>
<name>A0AAE4GCC8_9BURK</name>
<dbReference type="AlphaFoldDB" id="A0AAE4GCC8"/>